<accession>A0A1H7FTN6</accession>
<organism evidence="3 4">
    <name type="scientific">Jannaschia helgolandensis</name>
    <dbReference type="NCBI Taxonomy" id="188906"/>
    <lineage>
        <taxon>Bacteria</taxon>
        <taxon>Pseudomonadati</taxon>
        <taxon>Pseudomonadota</taxon>
        <taxon>Alphaproteobacteria</taxon>
        <taxon>Rhodobacterales</taxon>
        <taxon>Roseobacteraceae</taxon>
        <taxon>Jannaschia</taxon>
    </lineage>
</organism>
<keyword evidence="4" id="KW-1185">Reference proteome</keyword>
<dbReference type="AlphaFoldDB" id="A0A1H7FTN6"/>
<dbReference type="Gene3D" id="3.30.450.20">
    <property type="entry name" value="PAS domain"/>
    <property type="match status" value="1"/>
</dbReference>
<dbReference type="InterPro" id="IPR000014">
    <property type="entry name" value="PAS"/>
</dbReference>
<feature type="domain" description="PAS" evidence="2">
    <location>
        <begin position="274"/>
        <end position="323"/>
    </location>
</feature>
<evidence type="ECO:0000256" key="1">
    <source>
        <dbReference type="SAM" id="Phobius"/>
    </source>
</evidence>
<protein>
    <submittedName>
        <fullName evidence="3">PAS domain-containing protein</fullName>
    </submittedName>
</protein>
<feature type="transmembrane region" description="Helical" evidence="1">
    <location>
        <begin position="7"/>
        <end position="29"/>
    </location>
</feature>
<proteinExistence type="predicted"/>
<dbReference type="EMBL" id="FNZQ01000001">
    <property type="protein sequence ID" value="SEK29144.1"/>
    <property type="molecule type" value="Genomic_DNA"/>
</dbReference>
<sequence length="525" mass="57556">MPSAIMILIPVLGGLIAGIMALSAVLWLAPRKCEAWQGLDADVLSEPRQFQFRHGYLVNHSGNVGFLLPFPIDHLKAWDSLIEALSDINENVPTAFDALRDTGLPFKLEGPFGRDRVVIIGLRDGEDLRITIATAEERQGSVRIDLSSLKAMESEISMLARVGDTSPTLSWAVNDARQVVWSNAAYLERVAQCAGPDAAQGWPLHVLFPEPDDSGPGKTRRKNRDRAGIEHWFEVTTSAPDTDGLRHGHAIPLDTVIKAEDSRRTFIQTLTKSFAFLPSGLAIFDRNGQLTLFNPALMDMTGLDGAWLSRRPLLADFFDALRDRQKLPEPRDYKTWRDSLSDIERTAGRGVYIETWTLPSGATFRVTGRPQGDGAVTLMLEDISADVIADRTHRADQDMMMAVLEDLDDGIAIFEADGTRILANAAAAALWGDGSAGLPATLDGCITYWKTLSHPHSIWGELRDLIRSPDADWADWDDTIGQTKGPALRLRVSARPGGRIALTFRPDVAVTPAQSEVPAKRIASA</sequence>
<keyword evidence="1" id="KW-0812">Transmembrane</keyword>
<name>A0A1H7FTN6_9RHOB</name>
<evidence type="ECO:0000313" key="4">
    <source>
        <dbReference type="Proteomes" id="UP000199283"/>
    </source>
</evidence>
<keyword evidence="1" id="KW-0472">Membrane</keyword>
<gene>
    <name evidence="3" type="ORF">SAMN04488526_0211</name>
</gene>
<reference evidence="3 4" key="1">
    <citation type="submission" date="2016-10" db="EMBL/GenBank/DDBJ databases">
        <authorList>
            <person name="de Groot N.N."/>
        </authorList>
    </citation>
    <scope>NUCLEOTIDE SEQUENCE [LARGE SCALE GENOMIC DNA]</scope>
    <source>
        <strain evidence="3 4">DSM 14858</strain>
    </source>
</reference>
<keyword evidence="1" id="KW-1133">Transmembrane helix</keyword>
<evidence type="ECO:0000313" key="3">
    <source>
        <dbReference type="EMBL" id="SEK29144.1"/>
    </source>
</evidence>
<dbReference type="STRING" id="188906.SAMN04488526_0211"/>
<dbReference type="OrthoDB" id="9797304at2"/>
<dbReference type="RefSeq" id="WP_092758946.1">
    <property type="nucleotide sequence ID" value="NZ_FNZQ01000001.1"/>
</dbReference>
<dbReference type="SUPFAM" id="SSF55785">
    <property type="entry name" value="PYP-like sensor domain (PAS domain)"/>
    <property type="match status" value="1"/>
</dbReference>
<dbReference type="InterPro" id="IPR035965">
    <property type="entry name" value="PAS-like_dom_sf"/>
</dbReference>
<dbReference type="Pfam" id="PF13188">
    <property type="entry name" value="PAS_8"/>
    <property type="match status" value="1"/>
</dbReference>
<evidence type="ECO:0000259" key="2">
    <source>
        <dbReference type="Pfam" id="PF13188"/>
    </source>
</evidence>
<dbReference type="Proteomes" id="UP000199283">
    <property type="component" value="Unassembled WGS sequence"/>
</dbReference>